<reference evidence="2" key="1">
    <citation type="submission" date="2024-02" db="EMBL/GenBank/DDBJ databases">
        <authorList>
            <consortium name="ELIXIR-Norway"/>
            <consortium name="Elixir Norway"/>
        </authorList>
    </citation>
    <scope>NUCLEOTIDE SEQUENCE</scope>
</reference>
<gene>
    <name evidence="2" type="ORF">CSSPJE1EN1_LOCUS25952</name>
</gene>
<dbReference type="EMBL" id="CAXAQS010000198">
    <property type="protein sequence ID" value="CAK9250574.1"/>
    <property type="molecule type" value="Genomic_DNA"/>
</dbReference>
<dbReference type="PANTHER" id="PTHR19321">
    <property type="entry name" value="PROTEIN REGULATOR OF CYTOKINESIS 1 PRC1-RELATED"/>
    <property type="match status" value="1"/>
</dbReference>
<organism evidence="2 3">
    <name type="scientific">Sphagnum jensenii</name>
    <dbReference type="NCBI Taxonomy" id="128206"/>
    <lineage>
        <taxon>Eukaryota</taxon>
        <taxon>Viridiplantae</taxon>
        <taxon>Streptophyta</taxon>
        <taxon>Embryophyta</taxon>
        <taxon>Bryophyta</taxon>
        <taxon>Sphagnophytina</taxon>
        <taxon>Sphagnopsida</taxon>
        <taxon>Sphagnales</taxon>
        <taxon>Sphagnaceae</taxon>
        <taxon>Sphagnum</taxon>
    </lineage>
</organism>
<accession>A0ABP0V838</accession>
<dbReference type="PANTHER" id="PTHR19321:SF41">
    <property type="entry name" value="FASCETTO-RELATED"/>
    <property type="match status" value="1"/>
</dbReference>
<protein>
    <submittedName>
        <fullName evidence="2">Uncharacterized protein</fullName>
    </submittedName>
</protein>
<keyword evidence="3" id="KW-1185">Reference proteome</keyword>
<evidence type="ECO:0000313" key="2">
    <source>
        <dbReference type="EMBL" id="CAK9250574.1"/>
    </source>
</evidence>
<evidence type="ECO:0000313" key="3">
    <source>
        <dbReference type="Proteomes" id="UP001497444"/>
    </source>
</evidence>
<dbReference type="InterPro" id="IPR007145">
    <property type="entry name" value="MAP65_Ase1_PRC1"/>
</dbReference>
<comment type="similarity">
    <text evidence="1">Belongs to the MAP65/ASE1 family.</text>
</comment>
<name>A0ABP0V838_9BRYO</name>
<comment type="caution">
    <text evidence="2">The sequence shown here is derived from an EMBL/GenBank/DDBJ whole genome shotgun (WGS) entry which is preliminary data.</text>
</comment>
<evidence type="ECO:0000256" key="1">
    <source>
        <dbReference type="ARBA" id="ARBA00006187"/>
    </source>
</evidence>
<dbReference type="Pfam" id="PF03999">
    <property type="entry name" value="MAP65_ASE1"/>
    <property type="match status" value="1"/>
</dbReference>
<dbReference type="Proteomes" id="UP001497444">
    <property type="component" value="Unassembled WGS sequence"/>
</dbReference>
<proteinExistence type="inferred from homology"/>
<sequence length="199" mass="21962">MDSIQILADVHPSLVSSTPGQTKNISNVTIEGLTQTIHSLEEEKRVRLQKLQELRAKLLELWNLMDTPIEEQQLLQHITSHIAATQDEITIPGTLSSDTIAQAQMEVDRLDTLKASRMKELVDENRFASKGAHLNLKRAERARAAINKLPGQQRTCHLSRHAKEDVGILPWSLNLGAVYGCAGRSYGGNVNLEDIGLGG</sequence>